<organism evidence="1 2">
    <name type="scientific">Trichinella patagoniensis</name>
    <dbReference type="NCBI Taxonomy" id="990121"/>
    <lineage>
        <taxon>Eukaryota</taxon>
        <taxon>Metazoa</taxon>
        <taxon>Ecdysozoa</taxon>
        <taxon>Nematoda</taxon>
        <taxon>Enoplea</taxon>
        <taxon>Dorylaimia</taxon>
        <taxon>Trichinellida</taxon>
        <taxon>Trichinellidae</taxon>
        <taxon>Trichinella</taxon>
    </lineage>
</organism>
<keyword evidence="2" id="KW-1185">Reference proteome</keyword>
<dbReference type="AlphaFoldDB" id="A0A0V1AET3"/>
<reference evidence="1 2" key="1">
    <citation type="submission" date="2015-01" db="EMBL/GenBank/DDBJ databases">
        <title>Evolution of Trichinella species and genotypes.</title>
        <authorList>
            <person name="Korhonen P.K."/>
            <person name="Edoardo P."/>
            <person name="Giuseppe L.R."/>
            <person name="Gasser R.B."/>
        </authorList>
    </citation>
    <scope>NUCLEOTIDE SEQUENCE [LARGE SCALE GENOMIC DNA]</scope>
    <source>
        <strain evidence="1">ISS2496</strain>
    </source>
</reference>
<protein>
    <submittedName>
        <fullName evidence="1">Uncharacterized protein</fullName>
    </submittedName>
</protein>
<comment type="caution">
    <text evidence="1">The sequence shown here is derived from an EMBL/GenBank/DDBJ whole genome shotgun (WGS) entry which is preliminary data.</text>
</comment>
<sequence>MAITKLYISQQFSKTLLNHCLNKKLHVNPKHLKISTHINKTSSALTAIATPVNVKEIFTISQSKIPYNKYLLYTFYLPSNELKVLNLKAFLYAYWTQ</sequence>
<evidence type="ECO:0000313" key="2">
    <source>
        <dbReference type="Proteomes" id="UP000054783"/>
    </source>
</evidence>
<dbReference type="Proteomes" id="UP000054783">
    <property type="component" value="Unassembled WGS sequence"/>
</dbReference>
<evidence type="ECO:0000313" key="1">
    <source>
        <dbReference type="EMBL" id="KRY23359.1"/>
    </source>
</evidence>
<proteinExistence type="predicted"/>
<dbReference type="EMBL" id="JYDQ01000004">
    <property type="protein sequence ID" value="KRY23359.1"/>
    <property type="molecule type" value="Genomic_DNA"/>
</dbReference>
<name>A0A0V1AET3_9BILA</name>
<gene>
    <name evidence="1" type="ORF">T12_9364</name>
</gene>
<accession>A0A0V1AET3</accession>